<dbReference type="SUPFAM" id="SSF141868">
    <property type="entry name" value="EAL domain-like"/>
    <property type="match status" value="1"/>
</dbReference>
<evidence type="ECO:0000259" key="3">
    <source>
        <dbReference type="PROSITE" id="PS50883"/>
    </source>
</evidence>
<dbReference type="InterPro" id="IPR001633">
    <property type="entry name" value="EAL_dom"/>
</dbReference>
<keyword evidence="6" id="KW-1185">Reference proteome</keyword>
<evidence type="ECO:0000313" key="5">
    <source>
        <dbReference type="EMBL" id="MBB4064519.1"/>
    </source>
</evidence>
<evidence type="ECO:0000259" key="2">
    <source>
        <dbReference type="PROSITE" id="PS50113"/>
    </source>
</evidence>
<dbReference type="PROSITE" id="PS50887">
    <property type="entry name" value="GGDEF"/>
    <property type="match status" value="1"/>
</dbReference>
<name>A0A7W6J487_9HYPH</name>
<dbReference type="SMART" id="SM00091">
    <property type="entry name" value="PAS"/>
    <property type="match status" value="1"/>
</dbReference>
<dbReference type="InterPro" id="IPR029016">
    <property type="entry name" value="GAF-like_dom_sf"/>
</dbReference>
<accession>A0A7W6J487</accession>
<evidence type="ECO:0000259" key="4">
    <source>
        <dbReference type="PROSITE" id="PS50887"/>
    </source>
</evidence>
<reference evidence="5 6" key="1">
    <citation type="submission" date="2020-08" db="EMBL/GenBank/DDBJ databases">
        <title>Genomic Encyclopedia of Type Strains, Phase IV (KMG-IV): sequencing the most valuable type-strain genomes for metagenomic binning, comparative biology and taxonomic classification.</title>
        <authorList>
            <person name="Goeker M."/>
        </authorList>
    </citation>
    <scope>NUCLEOTIDE SEQUENCE [LARGE SCALE GENOMIC DNA]</scope>
    <source>
        <strain evidence="5 6">DSM 29853</strain>
    </source>
</reference>
<dbReference type="FunFam" id="3.20.20.450:FF:000001">
    <property type="entry name" value="Cyclic di-GMP phosphodiesterase yahA"/>
    <property type="match status" value="1"/>
</dbReference>
<dbReference type="PROSITE" id="PS50113">
    <property type="entry name" value="PAC"/>
    <property type="match status" value="1"/>
</dbReference>
<dbReference type="AlphaFoldDB" id="A0A7W6J487"/>
<dbReference type="SMART" id="SM00267">
    <property type="entry name" value="GGDEF"/>
    <property type="match status" value="1"/>
</dbReference>
<dbReference type="Gene3D" id="3.20.20.450">
    <property type="entry name" value="EAL domain"/>
    <property type="match status" value="1"/>
</dbReference>
<dbReference type="Pfam" id="PF08448">
    <property type="entry name" value="PAS_4"/>
    <property type="match status" value="1"/>
</dbReference>
<dbReference type="Gene3D" id="3.30.450.20">
    <property type="entry name" value="PAS domain"/>
    <property type="match status" value="1"/>
</dbReference>
<feature type="domain" description="PAC" evidence="2">
    <location>
        <begin position="118"/>
        <end position="170"/>
    </location>
</feature>
<dbReference type="InterPro" id="IPR012226">
    <property type="entry name" value="Diguanyl_cyclase/Pdiesterase"/>
</dbReference>
<dbReference type="InterPro" id="IPR043128">
    <property type="entry name" value="Rev_trsase/Diguanyl_cyclase"/>
</dbReference>
<dbReference type="InterPro" id="IPR035965">
    <property type="entry name" value="PAS-like_dom_sf"/>
</dbReference>
<dbReference type="Pfam" id="PF00990">
    <property type="entry name" value="GGDEF"/>
    <property type="match status" value="1"/>
</dbReference>
<dbReference type="InterPro" id="IPR000014">
    <property type="entry name" value="PAS"/>
</dbReference>
<dbReference type="PROSITE" id="PS50883">
    <property type="entry name" value="EAL"/>
    <property type="match status" value="1"/>
</dbReference>
<feature type="domain" description="GGDEF" evidence="4">
    <location>
        <begin position="368"/>
        <end position="502"/>
    </location>
</feature>
<dbReference type="InterPro" id="IPR029787">
    <property type="entry name" value="Nucleotide_cyclase"/>
</dbReference>
<dbReference type="CDD" id="cd00130">
    <property type="entry name" value="PAS"/>
    <property type="match status" value="1"/>
</dbReference>
<sequence>MHKPGFLSDGDTGSAELSEESRILLSLAGARIVTESTELLTAEVDFLRSVLEKLPAQIFVKDTQSRFLFANGATLARLGASSFDEVRGKTDFAFYGPHDAQGFYDLEQEIVRTGEAAMNREEKFVGQDGLPSWHLSSKLPVTGPGGEVTGIVGFSLDITERKRQEMLRRGQSDLLEMIARSEPLPVVLEVLVLLIEAQLSGIFGSILLLDEAGRHLYKGAAPNLPDAYNDRIEGVAIGNMVGSCGTAAWSGKPVFVSDIMNDPRWANYRGLAAAFGFRSCWSTPIIAQQNHVLGTFVLYSFEVREPSADELSLISIATHIAGIAIERKRAEERIRYLAHHDSLTGLPNRAAFLDLMAETLNQARHTGQNVSVAYFDIDNFKQVNDGFGHHAGDLLLQEFAARLMAFKHGNDHVVRLGGDEFVMLCLTKPGEESAFISRLHQLRKDIARPVQIGGQDVITTASIGVATYPNDGETPEAVLASADAAMYRSKEMGRDTLCVFDGPGNIKISLEIGREEELRRAIENEELFLEYQPRVNMITGQILGLEALVRWRHPKSGIVPPLQFIPLAEETGLILPLGTWVMKTAARQAKAWQDAGLPPVVMAVNVSARQFCDPLFINHVEEALAESGLAAEFLELELTEHTLMGDVTGALNAMNAVKALGVRLSVDDFGTGYANLDVLRNFPMDLLKIDRSFIDALPGDQATKSMAGAVMSLARDLNLTVVAEGVETPEQRDYLRGQGCAEAQGYLYSAPIGAPDIARLLGTAC</sequence>
<dbReference type="CDD" id="cd01948">
    <property type="entry name" value="EAL"/>
    <property type="match status" value="1"/>
</dbReference>
<dbReference type="PANTHER" id="PTHR44757:SF2">
    <property type="entry name" value="BIOFILM ARCHITECTURE MAINTENANCE PROTEIN MBAA"/>
    <property type="match status" value="1"/>
</dbReference>
<dbReference type="PANTHER" id="PTHR44757">
    <property type="entry name" value="DIGUANYLATE CYCLASE DGCP"/>
    <property type="match status" value="1"/>
</dbReference>
<dbReference type="Gene3D" id="3.30.70.270">
    <property type="match status" value="1"/>
</dbReference>
<dbReference type="SUPFAM" id="SSF55781">
    <property type="entry name" value="GAF domain-like"/>
    <property type="match status" value="1"/>
</dbReference>
<dbReference type="InterPro" id="IPR013656">
    <property type="entry name" value="PAS_4"/>
</dbReference>
<feature type="domain" description="PAS" evidence="1">
    <location>
        <begin position="43"/>
        <end position="114"/>
    </location>
</feature>
<proteinExistence type="predicted"/>
<feature type="domain" description="EAL" evidence="3">
    <location>
        <begin position="511"/>
        <end position="765"/>
    </location>
</feature>
<dbReference type="InterPro" id="IPR052155">
    <property type="entry name" value="Biofilm_reg_signaling"/>
</dbReference>
<dbReference type="NCBIfam" id="TIGR00229">
    <property type="entry name" value="sensory_box"/>
    <property type="match status" value="1"/>
</dbReference>
<dbReference type="Gene3D" id="3.30.450.40">
    <property type="match status" value="1"/>
</dbReference>
<dbReference type="SUPFAM" id="SSF55073">
    <property type="entry name" value="Nucleotide cyclase"/>
    <property type="match status" value="1"/>
</dbReference>
<dbReference type="PROSITE" id="PS50112">
    <property type="entry name" value="PAS"/>
    <property type="match status" value="1"/>
</dbReference>
<gene>
    <name evidence="5" type="ORF">GGR23_001696</name>
</gene>
<dbReference type="Pfam" id="PF00563">
    <property type="entry name" value="EAL"/>
    <property type="match status" value="1"/>
</dbReference>
<dbReference type="SMART" id="SM00052">
    <property type="entry name" value="EAL"/>
    <property type="match status" value="1"/>
</dbReference>
<dbReference type="Pfam" id="PF13185">
    <property type="entry name" value="GAF_2"/>
    <property type="match status" value="1"/>
</dbReference>
<dbReference type="CDD" id="cd01949">
    <property type="entry name" value="GGDEF"/>
    <property type="match status" value="1"/>
</dbReference>
<dbReference type="InterPro" id="IPR000700">
    <property type="entry name" value="PAS-assoc_C"/>
</dbReference>
<dbReference type="EMBL" id="JACIEZ010000002">
    <property type="protein sequence ID" value="MBB4064519.1"/>
    <property type="molecule type" value="Genomic_DNA"/>
</dbReference>
<protein>
    <submittedName>
        <fullName evidence="5">Diguanylate cyclase (GGDEF)-like protein/PAS domain S-box-containing protein</fullName>
    </submittedName>
</protein>
<dbReference type="Proteomes" id="UP000528286">
    <property type="component" value="Unassembled WGS sequence"/>
</dbReference>
<dbReference type="InterPro" id="IPR003018">
    <property type="entry name" value="GAF"/>
</dbReference>
<organism evidence="5 6">
    <name type="scientific">Gellertiella hungarica</name>
    <dbReference type="NCBI Taxonomy" id="1572859"/>
    <lineage>
        <taxon>Bacteria</taxon>
        <taxon>Pseudomonadati</taxon>
        <taxon>Pseudomonadota</taxon>
        <taxon>Alphaproteobacteria</taxon>
        <taxon>Hyphomicrobiales</taxon>
        <taxon>Rhizobiaceae</taxon>
        <taxon>Gellertiella</taxon>
    </lineage>
</organism>
<evidence type="ECO:0000259" key="1">
    <source>
        <dbReference type="PROSITE" id="PS50112"/>
    </source>
</evidence>
<dbReference type="RefSeq" id="WP_183365739.1">
    <property type="nucleotide sequence ID" value="NZ_JACIEZ010000002.1"/>
</dbReference>
<dbReference type="InterPro" id="IPR035919">
    <property type="entry name" value="EAL_sf"/>
</dbReference>
<dbReference type="SMART" id="SM00065">
    <property type="entry name" value="GAF"/>
    <property type="match status" value="1"/>
</dbReference>
<dbReference type="InterPro" id="IPR000160">
    <property type="entry name" value="GGDEF_dom"/>
</dbReference>
<dbReference type="NCBIfam" id="TIGR00254">
    <property type="entry name" value="GGDEF"/>
    <property type="match status" value="1"/>
</dbReference>
<evidence type="ECO:0000313" key="6">
    <source>
        <dbReference type="Proteomes" id="UP000528286"/>
    </source>
</evidence>
<dbReference type="SUPFAM" id="SSF55785">
    <property type="entry name" value="PYP-like sensor domain (PAS domain)"/>
    <property type="match status" value="1"/>
</dbReference>
<comment type="caution">
    <text evidence="5">The sequence shown here is derived from an EMBL/GenBank/DDBJ whole genome shotgun (WGS) entry which is preliminary data.</text>
</comment>
<dbReference type="PIRSF" id="PIRSF005925">
    <property type="entry name" value="Dos"/>
    <property type="match status" value="1"/>
</dbReference>